<accession>U3AE68</accession>
<dbReference type="Proteomes" id="UP000016566">
    <property type="component" value="Unassembled WGS sequence"/>
</dbReference>
<dbReference type="STRING" id="1337093.MBELCI_2021"/>
<keyword evidence="1" id="KW-0812">Transmembrane</keyword>
<feature type="transmembrane region" description="Helical" evidence="1">
    <location>
        <begin position="20"/>
        <end position="53"/>
    </location>
</feature>
<keyword evidence="3" id="KW-1185">Reference proteome</keyword>
<protein>
    <submittedName>
        <fullName evidence="2">Uncharacterized protein</fullName>
    </submittedName>
</protein>
<dbReference type="AlphaFoldDB" id="U3AE68"/>
<evidence type="ECO:0000313" key="3">
    <source>
        <dbReference type="Proteomes" id="UP000016566"/>
    </source>
</evidence>
<reference evidence="2" key="1">
    <citation type="journal article" date="2013" name="Genome Announc.">
        <title>Draft Genome Sequence of Loktanella cinnabarina LL-001T, Isolated from Deep-Sea Floor Sediment.</title>
        <authorList>
            <person name="Nishi S."/>
            <person name="Tsubouchi T."/>
            <person name="Takaki Y."/>
            <person name="Koyanagi R."/>
            <person name="Satoh N."/>
            <person name="Maruyama T."/>
            <person name="Hatada Y."/>
        </authorList>
    </citation>
    <scope>NUCLEOTIDE SEQUENCE [LARGE SCALE GENOMIC DNA]</scope>
    <source>
        <strain evidence="2">LL-001</strain>
    </source>
</reference>
<organism evidence="2 3">
    <name type="scientific">Limimaricola cinnabarinus LL-001</name>
    <dbReference type="NCBI Taxonomy" id="1337093"/>
    <lineage>
        <taxon>Bacteria</taxon>
        <taxon>Pseudomonadati</taxon>
        <taxon>Pseudomonadota</taxon>
        <taxon>Alphaproteobacteria</taxon>
        <taxon>Rhodobacterales</taxon>
        <taxon>Paracoccaceae</taxon>
        <taxon>Limimaricola</taxon>
    </lineage>
</organism>
<comment type="caution">
    <text evidence="2">The sequence shown here is derived from an EMBL/GenBank/DDBJ whole genome shotgun (WGS) entry which is preliminary data.</text>
</comment>
<dbReference type="RefSeq" id="WP_021694070.1">
    <property type="nucleotide sequence ID" value="NZ_BATB01000025.1"/>
</dbReference>
<feature type="transmembrane region" description="Helical" evidence="1">
    <location>
        <begin position="65"/>
        <end position="87"/>
    </location>
</feature>
<dbReference type="OrthoDB" id="7010242at2"/>
<name>U3AE68_9RHOB</name>
<dbReference type="eggNOG" id="COG2273">
    <property type="taxonomic scope" value="Bacteria"/>
</dbReference>
<evidence type="ECO:0000313" key="2">
    <source>
        <dbReference type="EMBL" id="GAD55969.1"/>
    </source>
</evidence>
<feature type="transmembrane region" description="Helical" evidence="1">
    <location>
        <begin position="142"/>
        <end position="167"/>
    </location>
</feature>
<proteinExistence type="predicted"/>
<keyword evidence="1" id="KW-0472">Membrane</keyword>
<keyword evidence="1" id="KW-1133">Transmembrane helix</keyword>
<dbReference type="EMBL" id="BATB01000025">
    <property type="protein sequence ID" value="GAD55969.1"/>
    <property type="molecule type" value="Genomic_DNA"/>
</dbReference>
<evidence type="ECO:0000256" key="1">
    <source>
        <dbReference type="SAM" id="Phobius"/>
    </source>
</evidence>
<gene>
    <name evidence="2" type="ORF">MBELCI_2021</name>
</gene>
<sequence>MGFWISYWFSTRSGGRLVPLMLLISIFVVLRSTSSSTYVATLAFCGIFAFFNMTGSLGQLITRRGATLLVTFLGLVPLVIYGLYLSYEMLPGFQSFVDRSLLDKMATDSGQERMSWNTQAIQNMIDTNYLGTGLGSMRASSWLFACLASTGIIGTLLLLAFLAKFFLMRTRGSDPDRDERAHLARAFKYGCVAQLLSAMLSQPTPNLDSFFFAMAGLAFGLSSVGRQTVATSEATGTPPFMLQRGMRHAMVAPAGAQRDVSGQ</sequence>